<dbReference type="InterPro" id="IPR008866">
    <property type="entry name" value="Phage_lambda_GpA-like"/>
</dbReference>
<feature type="compositionally biased region" description="Low complexity" evidence="1">
    <location>
        <begin position="646"/>
        <end position="673"/>
    </location>
</feature>
<sequence length="683" mass="76841">MPTYNKPSHRARPMPEYANGAEVYRDAYCRGLQPDPELWVDEWADEYMRIPRDTGAAEPGKYRTDRTPYAREPMRCLSPAHPCKRVVTMVASQLMKTQIALNWIGGLIHMAPSNILTLLPSLGLAKRVSSRIGKTIKATPELNKRVASSRSRDSRNTMDTKEFEGGSLYVTTAGSAANLAELSARYVYGDEVDRWEVDVGEEGDPIELAEARGSTFGRNAKFYFSSSPTIKGASRISDLFESSDQRHYYVPCPTCGHHQVLEWERLLYSPDFSVAHYQCAGPECDVLIEEHHKGWMLANGEWRAHADGDGETVGFYLNALYAPSGWTDWRTLARQYEKAKKAQAAGNLEPMQVFYNTRLAKVWDSAQEQTKAHVLRDRARLERYSLGSMPAGVLLLTAAVDVQANRLELMVMGFGVGLERWVIDHQVIWGDPANQKTWDVLDEKLKARYRHPCGVALAILAAGVDSGGHHTDEVYQFCRLRRWRNIFAIKGASKPGRPVIAQRPSMVDVTWRGQTERNGAELWFVGTDTAKDWIYNRYPFESGPGALHFANDLPDEFFDQCVAESKVARYVKGYKRIEWVKGKADRNEALDLMVYCLAMAHYLGINRYLDADWERVRQALAQGGLFDDEAGQQVVSPEPATDEPEPATNERSASPPAAPVARAQPVAPQPQRRMSTSGYLKRR</sequence>
<dbReference type="HOGENOM" id="CLU_023850_4_1_6"/>
<evidence type="ECO:0000259" key="3">
    <source>
        <dbReference type="Pfam" id="PF20454"/>
    </source>
</evidence>
<reference evidence="4 5" key="1">
    <citation type="journal article" date="2005" name="Nat. Biotechnol.">
        <title>Complete genome sequence of the plant commensal Pseudomonas fluorescens Pf-5.</title>
        <authorList>
            <person name="Paulsen I.T."/>
            <person name="Press C.M."/>
            <person name="Ravel J."/>
            <person name="Kobayashi D.Y."/>
            <person name="Myers G.S."/>
            <person name="Mavrodi D.V."/>
            <person name="DeBoy R.T."/>
            <person name="Seshadri R."/>
            <person name="Ren Q."/>
            <person name="Madupu R."/>
            <person name="Dodson R.J."/>
            <person name="Durkin A.S."/>
            <person name="Brinkac L.M."/>
            <person name="Daugherty S.C."/>
            <person name="Sullivan S.A."/>
            <person name="Rosovitz M.J."/>
            <person name="Gwinn M.L."/>
            <person name="Zhou L."/>
            <person name="Schneider D.J."/>
            <person name="Cartinhour S.W."/>
            <person name="Nelson W.C."/>
            <person name="Weidman J."/>
            <person name="Watkins K."/>
            <person name="Tran K."/>
            <person name="Khouri H."/>
            <person name="Pierson E.A."/>
            <person name="Pierson L.S.III."/>
            <person name="Thomashow L.S."/>
            <person name="Loper J.E."/>
        </authorList>
    </citation>
    <scope>NUCLEOTIDE SEQUENCE [LARGE SCALE GENOMIC DNA]</scope>
    <source>
        <strain evidence="5">ATCC BAA-477 / NRRL B-23932 / Pf-5</strain>
    </source>
</reference>
<feature type="compositionally biased region" description="Polar residues" evidence="1">
    <location>
        <begin position="674"/>
        <end position="683"/>
    </location>
</feature>
<gene>
    <name evidence="4" type="ordered locus">PFL_1993</name>
</gene>
<dbReference type="KEGG" id="pfl:PFL_1993"/>
<proteinExistence type="inferred from homology"/>
<dbReference type="GO" id="GO:0004519">
    <property type="term" value="F:endonuclease activity"/>
    <property type="evidence" value="ECO:0007669"/>
    <property type="project" value="InterPro"/>
</dbReference>
<dbReference type="Pfam" id="PF20454">
    <property type="entry name" value="GpA_nuclease"/>
    <property type="match status" value="1"/>
</dbReference>
<feature type="domain" description="Phage terminase large subunit GpA ATPase" evidence="2">
    <location>
        <begin position="56"/>
        <end position="302"/>
    </location>
</feature>
<dbReference type="eggNOG" id="COG5525">
    <property type="taxonomic scope" value="Bacteria"/>
</dbReference>
<dbReference type="AlphaFoldDB" id="Q4KF71"/>
<feature type="domain" description="Terminase large subunit GpA endonuclease" evidence="3">
    <location>
        <begin position="312"/>
        <end position="613"/>
    </location>
</feature>
<dbReference type="InterPro" id="IPR046454">
    <property type="entry name" value="GpA_endonuclease"/>
</dbReference>
<dbReference type="STRING" id="220664.PFL_1993"/>
<dbReference type="GO" id="GO:0005524">
    <property type="term" value="F:ATP binding"/>
    <property type="evidence" value="ECO:0007669"/>
    <property type="project" value="InterPro"/>
</dbReference>
<dbReference type="Proteomes" id="UP000008540">
    <property type="component" value="Chromosome"/>
</dbReference>
<dbReference type="GO" id="GO:0016887">
    <property type="term" value="F:ATP hydrolysis activity"/>
    <property type="evidence" value="ECO:0007669"/>
    <property type="project" value="InterPro"/>
</dbReference>
<dbReference type="HAMAP" id="MF_04144">
    <property type="entry name" value="TERL_LAMBDA"/>
    <property type="match status" value="1"/>
</dbReference>
<dbReference type="EMBL" id="CP000076">
    <property type="protein sequence ID" value="AAY91279.1"/>
    <property type="molecule type" value="Genomic_DNA"/>
</dbReference>
<protein>
    <submittedName>
        <fullName evidence="4">Phage terminase, large subunit, GpA family</fullName>
    </submittedName>
</protein>
<accession>Q4KF71</accession>
<evidence type="ECO:0000259" key="2">
    <source>
        <dbReference type="Pfam" id="PF05876"/>
    </source>
</evidence>
<dbReference type="InterPro" id="IPR046453">
    <property type="entry name" value="GpA_ATPase"/>
</dbReference>
<evidence type="ECO:0000313" key="4">
    <source>
        <dbReference type="EMBL" id="AAY91279.1"/>
    </source>
</evidence>
<dbReference type="InterPro" id="IPR027417">
    <property type="entry name" value="P-loop_NTPase"/>
</dbReference>
<evidence type="ECO:0000313" key="5">
    <source>
        <dbReference type="Proteomes" id="UP000008540"/>
    </source>
</evidence>
<evidence type="ECO:0000256" key="1">
    <source>
        <dbReference type="SAM" id="MobiDB-lite"/>
    </source>
</evidence>
<dbReference type="Gene3D" id="3.40.50.300">
    <property type="entry name" value="P-loop containing nucleotide triphosphate hydrolases"/>
    <property type="match status" value="1"/>
</dbReference>
<feature type="region of interest" description="Disordered" evidence="1">
    <location>
        <begin position="627"/>
        <end position="683"/>
    </location>
</feature>
<name>Q4KF71_PSEF5</name>
<organism evidence="4 5">
    <name type="scientific">Pseudomonas fluorescens (strain ATCC BAA-477 / NRRL B-23932 / Pf-5)</name>
    <dbReference type="NCBI Taxonomy" id="220664"/>
    <lineage>
        <taxon>Bacteria</taxon>
        <taxon>Pseudomonadati</taxon>
        <taxon>Pseudomonadota</taxon>
        <taxon>Gammaproteobacteria</taxon>
        <taxon>Pseudomonadales</taxon>
        <taxon>Pseudomonadaceae</taxon>
        <taxon>Pseudomonas</taxon>
    </lineage>
</organism>
<dbReference type="Pfam" id="PF05876">
    <property type="entry name" value="GpA_ATPase"/>
    <property type="match status" value="1"/>
</dbReference>